<dbReference type="RefSeq" id="WP_190036699.1">
    <property type="nucleotide sequence ID" value="NZ_BMWD01000012.1"/>
</dbReference>
<proteinExistence type="predicted"/>
<dbReference type="Pfam" id="PF06197">
    <property type="entry name" value="DUF998"/>
    <property type="match status" value="1"/>
</dbReference>
<evidence type="ECO:0000256" key="1">
    <source>
        <dbReference type="SAM" id="MobiDB-lite"/>
    </source>
</evidence>
<sequence>MTTPPTAAAVLIAPGGLAHCAWVLEAVLPTGLTPTRACVSELAAGDQPYGALLRGTDLAAGVLVRAGGLSAPRSASGRGRRMRAGPAGLVLFGAASALDACPPLDCAPTADAVCAAREHAGLVPAAHGLTRALALCGALVATAALTRAARGTAPGAPATRACTVLVALALAATVWTPAAVGALETGHDGWGHGVAQRLQVGAVAVRLTAHAPAHVRPPARTRPGGRTPLAGPRGTGGARHASQGALR</sequence>
<reference evidence="2" key="2">
    <citation type="submission" date="2020-09" db="EMBL/GenBank/DDBJ databases">
        <authorList>
            <person name="Sun Q."/>
            <person name="Ohkuma M."/>
        </authorList>
    </citation>
    <scope>NUCLEOTIDE SEQUENCE</scope>
    <source>
        <strain evidence="2">JCM 4956</strain>
    </source>
</reference>
<organism evidence="2 3">
    <name type="scientific">Streptomyces fructofermentans</name>
    <dbReference type="NCBI Taxonomy" id="152141"/>
    <lineage>
        <taxon>Bacteria</taxon>
        <taxon>Bacillati</taxon>
        <taxon>Actinomycetota</taxon>
        <taxon>Actinomycetes</taxon>
        <taxon>Kitasatosporales</taxon>
        <taxon>Streptomycetaceae</taxon>
        <taxon>Streptomyces</taxon>
    </lineage>
</organism>
<dbReference type="InterPro" id="IPR009339">
    <property type="entry name" value="DUF998"/>
</dbReference>
<name>A0A918NGT5_9ACTN</name>
<accession>A0A918NGT5</accession>
<comment type="caution">
    <text evidence="2">The sequence shown here is derived from an EMBL/GenBank/DDBJ whole genome shotgun (WGS) entry which is preliminary data.</text>
</comment>
<evidence type="ECO:0008006" key="4">
    <source>
        <dbReference type="Google" id="ProtNLM"/>
    </source>
</evidence>
<gene>
    <name evidence="2" type="ORF">GCM10010515_37780</name>
</gene>
<protein>
    <recommendedName>
        <fullName evidence="4">DUF998 domain-containing protein</fullName>
    </recommendedName>
</protein>
<reference evidence="2" key="1">
    <citation type="journal article" date="2014" name="Int. J. Syst. Evol. Microbiol.">
        <title>Complete genome sequence of Corynebacterium casei LMG S-19264T (=DSM 44701T), isolated from a smear-ripened cheese.</title>
        <authorList>
            <consortium name="US DOE Joint Genome Institute (JGI-PGF)"/>
            <person name="Walter F."/>
            <person name="Albersmeier A."/>
            <person name="Kalinowski J."/>
            <person name="Ruckert C."/>
        </authorList>
    </citation>
    <scope>NUCLEOTIDE SEQUENCE</scope>
    <source>
        <strain evidence="2">JCM 4956</strain>
    </source>
</reference>
<dbReference type="AlphaFoldDB" id="A0A918NGT5"/>
<keyword evidence="3" id="KW-1185">Reference proteome</keyword>
<feature type="region of interest" description="Disordered" evidence="1">
    <location>
        <begin position="209"/>
        <end position="247"/>
    </location>
</feature>
<evidence type="ECO:0000313" key="3">
    <source>
        <dbReference type="Proteomes" id="UP000645555"/>
    </source>
</evidence>
<feature type="compositionally biased region" description="Low complexity" evidence="1">
    <location>
        <begin position="209"/>
        <end position="228"/>
    </location>
</feature>
<evidence type="ECO:0000313" key="2">
    <source>
        <dbReference type="EMBL" id="GGX66555.1"/>
    </source>
</evidence>
<dbReference type="Proteomes" id="UP000645555">
    <property type="component" value="Unassembled WGS sequence"/>
</dbReference>
<dbReference type="EMBL" id="BMWD01000012">
    <property type="protein sequence ID" value="GGX66555.1"/>
    <property type="molecule type" value="Genomic_DNA"/>
</dbReference>